<dbReference type="AlphaFoldDB" id="A0ABD3R7M1"/>
<gene>
    <name evidence="3" type="ORF">ACHAXA_011177</name>
</gene>
<dbReference type="Proteomes" id="UP001530377">
    <property type="component" value="Unassembled WGS sequence"/>
</dbReference>
<feature type="compositionally biased region" description="Low complexity" evidence="1">
    <location>
        <begin position="54"/>
        <end position="68"/>
    </location>
</feature>
<reference evidence="3 4" key="1">
    <citation type="submission" date="2024-10" db="EMBL/GenBank/DDBJ databases">
        <title>Updated reference genomes for cyclostephanoid diatoms.</title>
        <authorList>
            <person name="Roberts W.R."/>
            <person name="Alverson A.J."/>
        </authorList>
    </citation>
    <scope>NUCLEOTIDE SEQUENCE [LARGE SCALE GENOMIC DNA]</scope>
    <source>
        <strain evidence="3 4">AJA228-03</strain>
    </source>
</reference>
<name>A0ABD3R7M1_9STRA</name>
<protein>
    <submittedName>
        <fullName evidence="3">Uncharacterized protein</fullName>
    </submittedName>
</protein>
<proteinExistence type="predicted"/>
<feature type="region of interest" description="Disordered" evidence="1">
    <location>
        <begin position="54"/>
        <end position="76"/>
    </location>
</feature>
<accession>A0ABD3R7M1</accession>
<evidence type="ECO:0000313" key="4">
    <source>
        <dbReference type="Proteomes" id="UP001530377"/>
    </source>
</evidence>
<keyword evidence="2" id="KW-0472">Membrane</keyword>
<evidence type="ECO:0000256" key="2">
    <source>
        <dbReference type="SAM" id="Phobius"/>
    </source>
</evidence>
<keyword evidence="2" id="KW-1133">Transmembrane helix</keyword>
<sequence>MPWQAAPSLLIIIGAFNVAAGLIWSVDRAYYGKVRTTDGWCVGWPFLFVDFFSSSSSSSSSSVCGSSSWGQRTSESVNVKKRGRTIGHNQWTWAMEKRDDKVANYRANK</sequence>
<dbReference type="EMBL" id="JALLPB020000469">
    <property type="protein sequence ID" value="KAL3808793.1"/>
    <property type="molecule type" value="Genomic_DNA"/>
</dbReference>
<organism evidence="3 4">
    <name type="scientific">Cyclostephanos tholiformis</name>
    <dbReference type="NCBI Taxonomy" id="382380"/>
    <lineage>
        <taxon>Eukaryota</taxon>
        <taxon>Sar</taxon>
        <taxon>Stramenopiles</taxon>
        <taxon>Ochrophyta</taxon>
        <taxon>Bacillariophyta</taxon>
        <taxon>Coscinodiscophyceae</taxon>
        <taxon>Thalassiosirophycidae</taxon>
        <taxon>Stephanodiscales</taxon>
        <taxon>Stephanodiscaceae</taxon>
        <taxon>Cyclostephanos</taxon>
    </lineage>
</organism>
<keyword evidence="4" id="KW-1185">Reference proteome</keyword>
<comment type="caution">
    <text evidence="3">The sequence shown here is derived from an EMBL/GenBank/DDBJ whole genome shotgun (WGS) entry which is preliminary data.</text>
</comment>
<evidence type="ECO:0000256" key="1">
    <source>
        <dbReference type="SAM" id="MobiDB-lite"/>
    </source>
</evidence>
<feature type="transmembrane region" description="Helical" evidence="2">
    <location>
        <begin position="6"/>
        <end position="26"/>
    </location>
</feature>
<keyword evidence="2" id="KW-0812">Transmembrane</keyword>
<evidence type="ECO:0000313" key="3">
    <source>
        <dbReference type="EMBL" id="KAL3808793.1"/>
    </source>
</evidence>